<accession>A0A167CN36</accession>
<dbReference type="KEGG" id="slb:AWJ20_136"/>
<name>A0A167CN36_9ASCO</name>
<dbReference type="EMBL" id="CP014501">
    <property type="protein sequence ID" value="ANB11909.1"/>
    <property type="molecule type" value="Genomic_DNA"/>
</dbReference>
<dbReference type="OrthoDB" id="160374at2759"/>
<proteinExistence type="predicted"/>
<keyword evidence="2" id="KW-1185">Reference proteome</keyword>
<sequence>MSLKTAEEVTRFLRSKNESLPKLLEVAFSLRNGDLPVYLPQKDVVLLDWLLEKLSANNGTAWRLESGSWVLYKSIWEGLQQNNKTEARSRAFKNHNFASILVNSLRDIAESPSSIISVFPSLSDSLGSVLSATRDGHNVVILTRSGPQGGEVNTISQQLILEYMNCVLACTKSEEIEILSPFSKELLRTLDQVLVRGLKFSSKSSNSNGVSIFSRIIILLSTISDQSIIYFIHKLLASLFSSDSSELPSIKSSISEAIKLLETRHQSSDILTIGLGKLYNAMLSAPNGKMLSNKYFDELITEHPLSSTVLLQTALDRNIKIEQSTIRKILDKQLLDTSNTDWTIVKFVLEIDGQVVLQSEVSTKLFESINTAESNDSLEAIAALLVKSYSQPRDMPDFFVKWRTTLIEQSPTWRSEQVVKQVTSNLTGLSVHQISSLINGFLEGPSGSELPVKKSKKRKLEKSIDESVMPLAVLVNSLSPEKVPRVKESLMKILDTESLDISKVKYLIMSLSPDFVSSAMVSTEFSKHNWLDYFSSVFRVAEIHQVKEFSKVVNDLFEFLKRNKNKQVPTFLSEITSRWLFLVNQSFDESHITQLVELYLDNSANLLGLASNPYLYEQPRIINTLILAVSRDLESKAPRLQAVLPALVLFPIDVFTKGHRQDLLDSLLTLDKELDIEDCIALRKCLRLLLARPTFSSKIEKDYDVIINLFSSSAKSTELEAVTSDICTSVIGHHISNTNESSKEFISSLVAKVQKKTKKLSKKASLETWVLKFGCIVLTTAGLNEEFQTEFFNSIKQYLAAYEDSEDMASVLEYLLPVVRMTPEPFHEFRDTFGEILTASIGTRRVFMNCFKIMCLIVNGISDLRSLTAVYIVIGKFL</sequence>
<gene>
    <name evidence="1" type="primary">URB2</name>
    <name evidence="1" type="ORF">AWJ20_136</name>
</gene>
<evidence type="ECO:0000313" key="2">
    <source>
        <dbReference type="Proteomes" id="UP000189580"/>
    </source>
</evidence>
<dbReference type="GeneID" id="30033153"/>
<dbReference type="AlphaFoldDB" id="A0A167CN36"/>
<dbReference type="Proteomes" id="UP000189580">
    <property type="component" value="Chromosome a"/>
</dbReference>
<dbReference type="RefSeq" id="XP_018734386.1">
    <property type="nucleotide sequence ID" value="XM_018878233.1"/>
</dbReference>
<protein>
    <submittedName>
        <fullName evidence="1">Putative nucleolar protein URB2p</fullName>
    </submittedName>
</protein>
<reference evidence="1 2" key="1">
    <citation type="submission" date="2016-02" db="EMBL/GenBank/DDBJ databases">
        <title>Complete genome sequence and transcriptome regulation of the pentose utilising yeast Sugiyamaella lignohabitans.</title>
        <authorList>
            <person name="Bellasio M."/>
            <person name="Peymann A."/>
            <person name="Valli M."/>
            <person name="Sipitzky M."/>
            <person name="Graf A."/>
            <person name="Sauer M."/>
            <person name="Marx H."/>
            <person name="Mattanovich D."/>
        </authorList>
    </citation>
    <scope>NUCLEOTIDE SEQUENCE [LARGE SCALE GENOMIC DNA]</scope>
    <source>
        <strain evidence="1 2">CBS 10342</strain>
    </source>
</reference>
<evidence type="ECO:0000313" key="1">
    <source>
        <dbReference type="EMBL" id="ANB11909.1"/>
    </source>
</evidence>
<organism evidence="1 2">
    <name type="scientific">Sugiyamaella lignohabitans</name>
    <dbReference type="NCBI Taxonomy" id="796027"/>
    <lineage>
        <taxon>Eukaryota</taxon>
        <taxon>Fungi</taxon>
        <taxon>Dikarya</taxon>
        <taxon>Ascomycota</taxon>
        <taxon>Saccharomycotina</taxon>
        <taxon>Dipodascomycetes</taxon>
        <taxon>Dipodascales</taxon>
        <taxon>Trichomonascaceae</taxon>
        <taxon>Sugiyamaella</taxon>
    </lineage>
</organism>